<dbReference type="AlphaFoldDB" id="A0A7R9L819"/>
<accession>A0A7R9L819</accession>
<reference evidence="4" key="1">
    <citation type="submission" date="2020-11" db="EMBL/GenBank/DDBJ databases">
        <authorList>
            <person name="Tran Van P."/>
        </authorList>
    </citation>
    <scope>NUCLEOTIDE SEQUENCE</scope>
</reference>
<feature type="domain" description="PEP-utilising enzyme mobile" evidence="2">
    <location>
        <begin position="597"/>
        <end position="667"/>
    </location>
</feature>
<dbReference type="Pfam" id="PF01326">
    <property type="entry name" value="PPDK_N"/>
    <property type="match status" value="2"/>
</dbReference>
<dbReference type="PANTHER" id="PTHR43615:SF1">
    <property type="entry name" value="PPDK_N DOMAIN-CONTAINING PROTEIN"/>
    <property type="match status" value="1"/>
</dbReference>
<dbReference type="Gene3D" id="3.50.30.10">
    <property type="entry name" value="Phosphohistidine domain"/>
    <property type="match status" value="1"/>
</dbReference>
<evidence type="ECO:0000313" key="4">
    <source>
        <dbReference type="EMBL" id="CAD7636796.1"/>
    </source>
</evidence>
<organism evidence="4">
    <name type="scientific">Medioppia subpectinata</name>
    <dbReference type="NCBI Taxonomy" id="1979941"/>
    <lineage>
        <taxon>Eukaryota</taxon>
        <taxon>Metazoa</taxon>
        <taxon>Ecdysozoa</taxon>
        <taxon>Arthropoda</taxon>
        <taxon>Chelicerata</taxon>
        <taxon>Arachnida</taxon>
        <taxon>Acari</taxon>
        <taxon>Acariformes</taxon>
        <taxon>Sarcoptiformes</taxon>
        <taxon>Oribatida</taxon>
        <taxon>Brachypylina</taxon>
        <taxon>Oppioidea</taxon>
        <taxon>Oppiidae</taxon>
        <taxon>Medioppia</taxon>
    </lineage>
</organism>
<dbReference type="EMBL" id="OC873634">
    <property type="protein sequence ID" value="CAD7636796.1"/>
    <property type="molecule type" value="Genomic_DNA"/>
</dbReference>
<evidence type="ECO:0000259" key="2">
    <source>
        <dbReference type="Pfam" id="PF00391"/>
    </source>
</evidence>
<dbReference type="OrthoDB" id="6123450at2759"/>
<dbReference type="GO" id="GO:0005524">
    <property type="term" value="F:ATP binding"/>
    <property type="evidence" value="ECO:0007669"/>
    <property type="project" value="InterPro"/>
</dbReference>
<dbReference type="InterPro" id="IPR036637">
    <property type="entry name" value="Phosphohistidine_dom_sf"/>
</dbReference>
<evidence type="ECO:0000259" key="3">
    <source>
        <dbReference type="Pfam" id="PF01326"/>
    </source>
</evidence>
<gene>
    <name evidence="4" type="ORF">OSB1V03_LOCUS16745</name>
</gene>
<dbReference type="Gene3D" id="3.30.1490.20">
    <property type="entry name" value="ATP-grasp fold, A domain"/>
    <property type="match status" value="1"/>
</dbReference>
<dbReference type="Proteomes" id="UP000759131">
    <property type="component" value="Unassembled WGS sequence"/>
</dbReference>
<name>A0A7R9L819_9ACAR</name>
<dbReference type="GO" id="GO:0016301">
    <property type="term" value="F:kinase activity"/>
    <property type="evidence" value="ECO:0007669"/>
    <property type="project" value="InterPro"/>
</dbReference>
<evidence type="ECO:0000256" key="1">
    <source>
        <dbReference type="ARBA" id="ARBA00007837"/>
    </source>
</evidence>
<dbReference type="Gene3D" id="3.30.470.20">
    <property type="entry name" value="ATP-grasp fold, B domain"/>
    <property type="match status" value="1"/>
</dbReference>
<comment type="similarity">
    <text evidence="1">Belongs to the PEP-utilizing enzyme family.</text>
</comment>
<dbReference type="SUPFAM" id="SSF56059">
    <property type="entry name" value="Glutathione synthetase ATP-binding domain-like"/>
    <property type="match status" value="2"/>
</dbReference>
<sequence>MIGCESAGVMFTCDPITGDERVIEITGNYGLGESVVSASSEPDTIKMFTNIESNSLSKRRHIKGIESKVIGKKKTLIKLLENGGTVEEEVNDNDNCCISDEDLLRLGDIGLQIHRHYGNARDIEWGLKGGQIFMLQSRPVTNLDNSYTDYEIMHELDSSHPTEFEIYSRAHWGENFPGASSWNCLQGFLANKSNFFREGLRNRTNIVEDYNPFFEVMGIQYNQLMFNLTSGAMNFFAGYPDSKQSQTAVLAMFGHQIDDKDVIHMFRMKKSEAIKPSLITKVRMFSEGLKYHGPVSMGSGIKNAILKAILQSASTNDLDLELDYNLMISSATNVISAEVPKMLTEIAKSIKDKQWFRQLNDEEALQVLTTGTDESSQKFRYFIERHGHRGYREVDPMYKPWKGNPMPCIKTIKTILSGNESQFEEKIEKSVDKVIDELKTPLNPLKKLLIKHALLPWAQRGIGYRELSKYFMIWMTNKLREGFWYLAQQMVNEGLIPTVDTFFYLTITEVEALCNGQRDPLIFSRVRQRRRLYPRMDKYKFEEFIKGPEMRPRNFEDRIIPPVLTSGMVQMKGTPVSNGSVKARVCVSEDITEADNIQPGDILITYSTDIGWSPYFPLLSGIITEIGGTISHGAVIAREYGIPSLIAVEGACRAFRTGDICLLDTKTQTITKKRLFAVRSSGASEDSEEMSAAGQMTTYLGVKGFDEMYSSVMKCWSSQFSHIAYEYKRGYGQTINTPMAV</sequence>
<protein>
    <recommendedName>
        <fullName evidence="6">Phosphoenolpyruvate synthase</fullName>
    </recommendedName>
</protein>
<dbReference type="InterPro" id="IPR008279">
    <property type="entry name" value="PEP-util_enz_mobile_dom"/>
</dbReference>
<feature type="domain" description="Pyruvate phosphate dikinase AMP/ATP-binding" evidence="3">
    <location>
        <begin position="669"/>
        <end position="732"/>
    </location>
</feature>
<dbReference type="SUPFAM" id="SSF52009">
    <property type="entry name" value="Phosphohistidine domain"/>
    <property type="match status" value="1"/>
</dbReference>
<feature type="domain" description="Pyruvate phosphate dikinase AMP/ATP-binding" evidence="3">
    <location>
        <begin position="1"/>
        <end position="146"/>
    </location>
</feature>
<dbReference type="PANTHER" id="PTHR43615">
    <property type="entry name" value="PHOSPHOENOLPYRUVATE SYNTHASE-RELATED"/>
    <property type="match status" value="1"/>
</dbReference>
<evidence type="ECO:0000313" key="5">
    <source>
        <dbReference type="Proteomes" id="UP000759131"/>
    </source>
</evidence>
<keyword evidence="5" id="KW-1185">Reference proteome</keyword>
<feature type="non-terminal residue" evidence="4">
    <location>
        <position position="741"/>
    </location>
</feature>
<dbReference type="Pfam" id="PF00391">
    <property type="entry name" value="PEP-utilizers"/>
    <property type="match status" value="1"/>
</dbReference>
<dbReference type="EMBL" id="CAJPIZ010019059">
    <property type="protein sequence ID" value="CAG2116789.1"/>
    <property type="molecule type" value="Genomic_DNA"/>
</dbReference>
<dbReference type="InterPro" id="IPR051549">
    <property type="entry name" value="PEP_Utilizing_Enz"/>
</dbReference>
<proteinExistence type="inferred from homology"/>
<dbReference type="InterPro" id="IPR013815">
    <property type="entry name" value="ATP_grasp_subdomain_1"/>
</dbReference>
<evidence type="ECO:0008006" key="6">
    <source>
        <dbReference type="Google" id="ProtNLM"/>
    </source>
</evidence>
<dbReference type="InterPro" id="IPR002192">
    <property type="entry name" value="PPDK_AMP/ATP-bd"/>
</dbReference>